<dbReference type="STRING" id="43989.cce_1880"/>
<dbReference type="EMBL" id="CP000806">
    <property type="protein sequence ID" value="ACB51230.1"/>
    <property type="molecule type" value="Genomic_DNA"/>
</dbReference>
<sequence>MTLGANAMKLNSPLGWIFLVTTGLSLIVPVKTNAQLRNIGPNISVPPRQCIPSAVDCDAEIHRENMRHNRQLYFQTPEKILQHFHRERTERACLERTITTPPPPIDANCGQYLERIETMNQQDALIDQRLLQQQEIDRLYPNVPR</sequence>
<dbReference type="Proteomes" id="UP000001203">
    <property type="component" value="Chromosome circular"/>
</dbReference>
<dbReference type="KEGG" id="cyt:cce_1880"/>
<dbReference type="HOGENOM" id="CLU_1841809_0_0_3"/>
<organism evidence="1 2">
    <name type="scientific">Crocosphaera subtropica (strain ATCC 51142 / BH68)</name>
    <name type="common">Cyanothece sp. (strain ATCC 51142)</name>
    <dbReference type="NCBI Taxonomy" id="43989"/>
    <lineage>
        <taxon>Bacteria</taxon>
        <taxon>Bacillati</taxon>
        <taxon>Cyanobacteriota</taxon>
        <taxon>Cyanophyceae</taxon>
        <taxon>Oscillatoriophycideae</taxon>
        <taxon>Chroococcales</taxon>
        <taxon>Aphanothecaceae</taxon>
        <taxon>Crocosphaera</taxon>
        <taxon>Crocosphaera subtropica</taxon>
    </lineage>
</organism>
<evidence type="ECO:0000313" key="1">
    <source>
        <dbReference type="EMBL" id="ACB51230.1"/>
    </source>
</evidence>
<keyword evidence="2" id="KW-1185">Reference proteome</keyword>
<evidence type="ECO:0000313" key="2">
    <source>
        <dbReference type="Proteomes" id="UP000001203"/>
    </source>
</evidence>
<dbReference type="eggNOG" id="ENOG5030Q6Y">
    <property type="taxonomic scope" value="Bacteria"/>
</dbReference>
<reference evidence="1 2" key="1">
    <citation type="journal article" date="2008" name="Proc. Natl. Acad. Sci. U.S.A.">
        <title>The genome of Cyanothece 51142, a unicellular diazotrophic cyanobacterium important in the marine nitrogen cycle.</title>
        <authorList>
            <person name="Welsh E.A."/>
            <person name="Liberton M."/>
            <person name="Stoeckel J."/>
            <person name="Loh T."/>
            <person name="Elvitigala T."/>
            <person name="Wang C."/>
            <person name="Wollam A."/>
            <person name="Fulton R.S."/>
            <person name="Clifton S.W."/>
            <person name="Jacobs J.M."/>
            <person name="Aurora R."/>
            <person name="Ghosh B.K."/>
            <person name="Sherman L.A."/>
            <person name="Smith R.D."/>
            <person name="Wilson R.K."/>
            <person name="Pakrasi H.B."/>
        </authorList>
    </citation>
    <scope>NUCLEOTIDE SEQUENCE [LARGE SCALE GENOMIC DNA]</scope>
    <source>
        <strain evidence="2">ATCC 51142 / BH68</strain>
    </source>
</reference>
<gene>
    <name evidence="1" type="ordered locus">cce_1880</name>
</gene>
<accession>B1X0E1</accession>
<dbReference type="AlphaFoldDB" id="B1X0E1"/>
<proteinExistence type="predicted"/>
<name>B1X0E1_CROS5</name>
<protein>
    <submittedName>
        <fullName evidence="1">Uncharacterized protein</fullName>
    </submittedName>
</protein>